<dbReference type="GO" id="GO:0016500">
    <property type="term" value="F:protein-hormone receptor activity"/>
    <property type="evidence" value="ECO:0007669"/>
    <property type="project" value="InterPro"/>
</dbReference>
<keyword evidence="9" id="KW-0675">Receptor</keyword>
<dbReference type="GO" id="GO:0009755">
    <property type="term" value="P:hormone-mediated signaling pathway"/>
    <property type="evidence" value="ECO:0007669"/>
    <property type="project" value="TreeGrafter"/>
</dbReference>
<dbReference type="Pfam" id="PF13855">
    <property type="entry name" value="LRR_8"/>
    <property type="match status" value="1"/>
</dbReference>
<dbReference type="InterPro" id="IPR032675">
    <property type="entry name" value="LRR_dom_sf"/>
</dbReference>
<feature type="region of interest" description="Disordered" evidence="11">
    <location>
        <begin position="543"/>
        <end position="565"/>
    </location>
</feature>
<dbReference type="Gene3D" id="3.80.10.10">
    <property type="entry name" value="Ribonuclease Inhibitor"/>
    <property type="match status" value="1"/>
</dbReference>
<gene>
    <name evidence="14" type="ORF">LSH36_737g01012</name>
</gene>
<dbReference type="InterPro" id="IPR000276">
    <property type="entry name" value="GPCR_Rhodpsn"/>
</dbReference>
<evidence type="ECO:0000256" key="4">
    <source>
        <dbReference type="ARBA" id="ARBA00022692"/>
    </source>
</evidence>
<dbReference type="Proteomes" id="UP001208570">
    <property type="component" value="Unassembled WGS sequence"/>
</dbReference>
<dbReference type="PROSITE" id="PS50262">
    <property type="entry name" value="G_PROTEIN_RECEP_F1_2"/>
    <property type="match status" value="1"/>
</dbReference>
<dbReference type="GO" id="GO:0005886">
    <property type="term" value="C:plasma membrane"/>
    <property type="evidence" value="ECO:0007669"/>
    <property type="project" value="UniProtKB-SubCell"/>
</dbReference>
<feature type="compositionally biased region" description="Low complexity" evidence="11">
    <location>
        <begin position="547"/>
        <end position="559"/>
    </location>
</feature>
<dbReference type="Pfam" id="PF00001">
    <property type="entry name" value="7tm_1"/>
    <property type="match status" value="1"/>
</dbReference>
<evidence type="ECO:0000256" key="5">
    <source>
        <dbReference type="ARBA" id="ARBA00022737"/>
    </source>
</evidence>
<evidence type="ECO:0000313" key="15">
    <source>
        <dbReference type="Proteomes" id="UP001208570"/>
    </source>
</evidence>
<dbReference type="PRINTS" id="PR00237">
    <property type="entry name" value="GPCRRHODOPSN"/>
</dbReference>
<keyword evidence="8 12" id="KW-0472">Membrane</keyword>
<evidence type="ECO:0000259" key="13">
    <source>
        <dbReference type="PROSITE" id="PS50262"/>
    </source>
</evidence>
<dbReference type="GO" id="GO:0008528">
    <property type="term" value="F:G protein-coupled peptide receptor activity"/>
    <property type="evidence" value="ECO:0007669"/>
    <property type="project" value="TreeGrafter"/>
</dbReference>
<dbReference type="AlphaFoldDB" id="A0AAD9J112"/>
<dbReference type="SUPFAM" id="SSF52058">
    <property type="entry name" value="L domain-like"/>
    <property type="match status" value="1"/>
</dbReference>
<evidence type="ECO:0000256" key="10">
    <source>
        <dbReference type="ARBA" id="ARBA00023224"/>
    </source>
</evidence>
<proteinExistence type="predicted"/>
<dbReference type="PANTHER" id="PTHR24372">
    <property type="entry name" value="GLYCOPROTEIN HORMONE RECEPTOR"/>
    <property type="match status" value="1"/>
</dbReference>
<feature type="transmembrane region" description="Helical" evidence="12">
    <location>
        <begin position="314"/>
        <end position="339"/>
    </location>
</feature>
<dbReference type="EMBL" id="JAODUP010000737">
    <property type="protein sequence ID" value="KAK2144676.1"/>
    <property type="molecule type" value="Genomic_DNA"/>
</dbReference>
<reference evidence="14" key="1">
    <citation type="journal article" date="2023" name="Mol. Biol. Evol.">
        <title>Third-Generation Sequencing Reveals the Adaptive Role of the Epigenome in Three Deep-Sea Polychaetes.</title>
        <authorList>
            <person name="Perez M."/>
            <person name="Aroh O."/>
            <person name="Sun Y."/>
            <person name="Lan Y."/>
            <person name="Juniper S.K."/>
            <person name="Young C.R."/>
            <person name="Angers B."/>
            <person name="Qian P.Y."/>
        </authorList>
    </citation>
    <scope>NUCLEOTIDE SEQUENCE</scope>
    <source>
        <strain evidence="14">P08H-3</strain>
    </source>
</reference>
<dbReference type="InterPro" id="IPR001611">
    <property type="entry name" value="Leu-rich_rpt"/>
</dbReference>
<organism evidence="14 15">
    <name type="scientific">Paralvinella palmiformis</name>
    <dbReference type="NCBI Taxonomy" id="53620"/>
    <lineage>
        <taxon>Eukaryota</taxon>
        <taxon>Metazoa</taxon>
        <taxon>Spiralia</taxon>
        <taxon>Lophotrochozoa</taxon>
        <taxon>Annelida</taxon>
        <taxon>Polychaeta</taxon>
        <taxon>Sedentaria</taxon>
        <taxon>Canalipalpata</taxon>
        <taxon>Terebellida</taxon>
        <taxon>Terebelliformia</taxon>
        <taxon>Alvinellidae</taxon>
        <taxon>Paralvinella</taxon>
    </lineage>
</organism>
<keyword evidence="4 12" id="KW-0812">Transmembrane</keyword>
<sequence>MYANSDALFKHVLIRIHHFSNLGNNDLTTLQGQLFKSLKLLQDLTLFRNNIEYIPEDAFVGLTSLKNLGENLFSVLPTNGLQKLKNLKTFGNEQLKDFPHPDAIPEIHLLTLSYAYHCNISAGYPEILNQLYDNYDKNYDFNYSDYYQLATVTNKMSDYRPKYDTEQIKIAKPPVICRPKPGPFMPCDDLMGWWSLRCGVWVVFLLAVLGNGTVLLVSITSRTKMDVPRFLICNLACADFFMGVYLGFLAVVDASTLGKQLSYFEIKLRDDVADQLMSVKTSAEAEQPNSTTKQTHKNPFVPSYQGCFIRRIPLSGYVCFIMLMNCIAFLIIVTCYVKMYWSIRGSQAWNSNDTRVAKRMALLVFTDFACWAPISFFSLTAAFGHELISLNDAKVFAIFVLPLNSCANPFLYAIFTKQFKKDCNVLCKRLEESAANRSLSRASNRNNVSATWGSSRRPSALNSFFSSGNEANKQPANNANLQYRVPESADSTQSTISRITKFFVLRRIKSERNVREPVELNRYGNYESGRVVHFCTTTNNSDVIARSDPSSSAASAPPDTGNRCLIKKTRSRGSILHFWKRWTESRELNRFCSTAEVQQRESPVDQTTSSSSQIQASAVCLTDVAIKAPKKYTSPYGRKKLHQKRRKRHRCPPGGTKSGSCCCANSHGAGPDIESPIDNPHPSITDDSSGEIMSSGLSDRLSFSESDVSVCFRPLPCSLQPVYGLESSATRGLLPVEGNSVAEEQIRVNIDDSNNDNNNHEYVNMTMDVTMELKNGRPRMSISATRRRDEWRPKTSQSLDEHLTEEDELSCSASHRTNGLAHAMNHSVDASSNTRREADTTIEGTDMPLMTTCTWQVDDSSDAEPSIFLRHHAPSSDKFDEFGTICYKSANNEEPSEARPLLLLDGEPDHDNKSESYLYLSTINNDMRSRKAKSCDMTDFPANTQTLCSYKPISQTSPNLPQLTSL</sequence>
<feature type="transmembrane region" description="Helical" evidence="12">
    <location>
        <begin position="360"/>
        <end position="383"/>
    </location>
</feature>
<evidence type="ECO:0000256" key="3">
    <source>
        <dbReference type="ARBA" id="ARBA00022614"/>
    </source>
</evidence>
<keyword evidence="6 12" id="KW-1133">Transmembrane helix</keyword>
<evidence type="ECO:0000256" key="9">
    <source>
        <dbReference type="ARBA" id="ARBA00023170"/>
    </source>
</evidence>
<comment type="caution">
    <text evidence="14">The sequence shown here is derived from an EMBL/GenBank/DDBJ whole genome shotgun (WGS) entry which is preliminary data.</text>
</comment>
<keyword evidence="2" id="KW-1003">Cell membrane</keyword>
<evidence type="ECO:0000256" key="11">
    <source>
        <dbReference type="SAM" id="MobiDB-lite"/>
    </source>
</evidence>
<dbReference type="PRINTS" id="PR00373">
    <property type="entry name" value="GLYCHORMONER"/>
</dbReference>
<protein>
    <recommendedName>
        <fullName evidence="13">G-protein coupled receptors family 1 profile domain-containing protein</fullName>
    </recommendedName>
</protein>
<keyword evidence="7" id="KW-0297">G-protein coupled receptor</keyword>
<feature type="domain" description="G-protein coupled receptors family 1 profile" evidence="13">
    <location>
        <begin position="307"/>
        <end position="412"/>
    </location>
</feature>
<evidence type="ECO:0000256" key="1">
    <source>
        <dbReference type="ARBA" id="ARBA00004651"/>
    </source>
</evidence>
<evidence type="ECO:0000256" key="7">
    <source>
        <dbReference type="ARBA" id="ARBA00023040"/>
    </source>
</evidence>
<keyword evidence="10" id="KW-0807">Transducer</keyword>
<keyword evidence="3" id="KW-0433">Leucine-rich repeat</keyword>
<evidence type="ECO:0000313" key="14">
    <source>
        <dbReference type="EMBL" id="KAK2144676.1"/>
    </source>
</evidence>
<keyword evidence="5" id="KW-0677">Repeat</keyword>
<feature type="transmembrane region" description="Helical" evidence="12">
    <location>
        <begin position="199"/>
        <end position="219"/>
    </location>
</feature>
<dbReference type="SUPFAM" id="SSF81321">
    <property type="entry name" value="Family A G protein-coupled receptor-like"/>
    <property type="match status" value="2"/>
</dbReference>
<evidence type="ECO:0000256" key="6">
    <source>
        <dbReference type="ARBA" id="ARBA00022989"/>
    </source>
</evidence>
<comment type="subcellular location">
    <subcellularLocation>
        <location evidence="1">Cell membrane</location>
        <topology evidence="1">Multi-pass membrane protein</topology>
    </subcellularLocation>
</comment>
<evidence type="ECO:0000256" key="12">
    <source>
        <dbReference type="SAM" id="Phobius"/>
    </source>
</evidence>
<name>A0AAD9J112_9ANNE</name>
<evidence type="ECO:0000256" key="8">
    <source>
        <dbReference type="ARBA" id="ARBA00023136"/>
    </source>
</evidence>
<keyword evidence="15" id="KW-1185">Reference proteome</keyword>
<dbReference type="PANTHER" id="PTHR24372:SF82">
    <property type="entry name" value="RICKETS"/>
    <property type="match status" value="1"/>
</dbReference>
<accession>A0AAD9J112</accession>
<dbReference type="GO" id="GO:0007189">
    <property type="term" value="P:adenylate cyclase-activating G protein-coupled receptor signaling pathway"/>
    <property type="evidence" value="ECO:0007669"/>
    <property type="project" value="TreeGrafter"/>
</dbReference>
<feature type="transmembrane region" description="Helical" evidence="12">
    <location>
        <begin position="231"/>
        <end position="252"/>
    </location>
</feature>
<dbReference type="InterPro" id="IPR002131">
    <property type="entry name" value="Gphrmn_rcpt_fam"/>
</dbReference>
<dbReference type="Gene3D" id="1.20.1070.10">
    <property type="entry name" value="Rhodopsin 7-helix transmembrane proteins"/>
    <property type="match status" value="2"/>
</dbReference>
<feature type="region of interest" description="Disordered" evidence="11">
    <location>
        <begin position="781"/>
        <end position="813"/>
    </location>
</feature>
<dbReference type="InterPro" id="IPR017452">
    <property type="entry name" value="GPCR_Rhodpsn_7TM"/>
</dbReference>
<evidence type="ECO:0000256" key="2">
    <source>
        <dbReference type="ARBA" id="ARBA00022475"/>
    </source>
</evidence>